<evidence type="ECO:0000256" key="1">
    <source>
        <dbReference type="SAM" id="MobiDB-lite"/>
    </source>
</evidence>
<gene>
    <name evidence="2" type="ORF">GC093_25415</name>
</gene>
<comment type="caution">
    <text evidence="2">The sequence shown here is derived from an EMBL/GenBank/DDBJ whole genome shotgun (WGS) entry which is preliminary data.</text>
</comment>
<proteinExistence type="predicted"/>
<feature type="region of interest" description="Disordered" evidence="1">
    <location>
        <begin position="1"/>
        <end position="21"/>
    </location>
</feature>
<evidence type="ECO:0000313" key="2">
    <source>
        <dbReference type="EMBL" id="NOU96532.1"/>
    </source>
</evidence>
<organism evidence="2 3">
    <name type="scientific">Paenibacillus foliorum</name>
    <dbReference type="NCBI Taxonomy" id="2654974"/>
    <lineage>
        <taxon>Bacteria</taxon>
        <taxon>Bacillati</taxon>
        <taxon>Bacillota</taxon>
        <taxon>Bacilli</taxon>
        <taxon>Bacillales</taxon>
        <taxon>Paenibacillaceae</taxon>
        <taxon>Paenibacillus</taxon>
    </lineage>
</organism>
<dbReference type="EMBL" id="WHOD01000099">
    <property type="protein sequence ID" value="NOU96532.1"/>
    <property type="molecule type" value="Genomic_DNA"/>
</dbReference>
<keyword evidence="3" id="KW-1185">Reference proteome</keyword>
<sequence>MRRSRIRPLSRRKRVGKAARKGLQLLRRRKRRAGRLPRRKGVRGQGFMLAYNKAFDQAYNEGFSAGFAKGLQEGP</sequence>
<name>A0A972K4Z4_9BACL</name>
<dbReference type="AlphaFoldDB" id="A0A972K4Z4"/>
<accession>A0A972K4Z4</accession>
<protein>
    <submittedName>
        <fullName evidence="2">Uncharacterized protein</fullName>
    </submittedName>
</protein>
<evidence type="ECO:0000313" key="3">
    <source>
        <dbReference type="Proteomes" id="UP000641588"/>
    </source>
</evidence>
<reference evidence="2" key="1">
    <citation type="submission" date="2019-10" db="EMBL/GenBank/DDBJ databases">
        <title>Description of Paenibacillus glebae sp. nov.</title>
        <authorList>
            <person name="Carlier A."/>
            <person name="Qi S."/>
        </authorList>
    </citation>
    <scope>NUCLEOTIDE SEQUENCE</scope>
    <source>
        <strain evidence="2">LMG 31456</strain>
    </source>
</reference>
<dbReference type="Proteomes" id="UP000641588">
    <property type="component" value="Unassembled WGS sequence"/>
</dbReference>